<gene>
    <name evidence="1" type="ORF">DPMN_015424</name>
</gene>
<reference evidence="1" key="2">
    <citation type="submission" date="2020-11" db="EMBL/GenBank/DDBJ databases">
        <authorList>
            <person name="McCartney M.A."/>
            <person name="Auch B."/>
            <person name="Kono T."/>
            <person name="Mallez S."/>
            <person name="Becker A."/>
            <person name="Gohl D.M."/>
            <person name="Silverstein K.A.T."/>
            <person name="Koren S."/>
            <person name="Bechman K.B."/>
            <person name="Herman A."/>
            <person name="Abrahante J.E."/>
            <person name="Garbe J."/>
        </authorList>
    </citation>
    <scope>NUCLEOTIDE SEQUENCE</scope>
    <source>
        <strain evidence="1">Duluth1</strain>
        <tissue evidence="1">Whole animal</tissue>
    </source>
</reference>
<proteinExistence type="predicted"/>
<keyword evidence="2" id="KW-1185">Reference proteome</keyword>
<evidence type="ECO:0000313" key="1">
    <source>
        <dbReference type="EMBL" id="KAH3891330.1"/>
    </source>
</evidence>
<dbReference type="Proteomes" id="UP000828390">
    <property type="component" value="Unassembled WGS sequence"/>
</dbReference>
<sequence length="74" mass="8250">MPGQKEHTDVLGIYMYISESESLLDGEDDRFRKKSVKTCNLLKDIFGSDATTKIPIDTFIAGISLVNSQISVLR</sequence>
<protein>
    <submittedName>
        <fullName evidence="1">Uncharacterized protein</fullName>
    </submittedName>
</protein>
<dbReference type="AlphaFoldDB" id="A0A9D4S5G6"/>
<name>A0A9D4S5G6_DREPO</name>
<evidence type="ECO:0000313" key="2">
    <source>
        <dbReference type="Proteomes" id="UP000828390"/>
    </source>
</evidence>
<reference evidence="1" key="1">
    <citation type="journal article" date="2019" name="bioRxiv">
        <title>The Genome of the Zebra Mussel, Dreissena polymorpha: A Resource for Invasive Species Research.</title>
        <authorList>
            <person name="McCartney M.A."/>
            <person name="Auch B."/>
            <person name="Kono T."/>
            <person name="Mallez S."/>
            <person name="Zhang Y."/>
            <person name="Obille A."/>
            <person name="Becker A."/>
            <person name="Abrahante J.E."/>
            <person name="Garbe J."/>
            <person name="Badalamenti J.P."/>
            <person name="Herman A."/>
            <person name="Mangelson H."/>
            <person name="Liachko I."/>
            <person name="Sullivan S."/>
            <person name="Sone E.D."/>
            <person name="Koren S."/>
            <person name="Silverstein K.A.T."/>
            <person name="Beckman K.B."/>
            <person name="Gohl D.M."/>
        </authorList>
    </citation>
    <scope>NUCLEOTIDE SEQUENCE</scope>
    <source>
        <strain evidence="1">Duluth1</strain>
        <tissue evidence="1">Whole animal</tissue>
    </source>
</reference>
<dbReference type="EMBL" id="JAIWYP010000001">
    <property type="protein sequence ID" value="KAH3891330.1"/>
    <property type="molecule type" value="Genomic_DNA"/>
</dbReference>
<organism evidence="1 2">
    <name type="scientific">Dreissena polymorpha</name>
    <name type="common">Zebra mussel</name>
    <name type="synonym">Mytilus polymorpha</name>
    <dbReference type="NCBI Taxonomy" id="45954"/>
    <lineage>
        <taxon>Eukaryota</taxon>
        <taxon>Metazoa</taxon>
        <taxon>Spiralia</taxon>
        <taxon>Lophotrochozoa</taxon>
        <taxon>Mollusca</taxon>
        <taxon>Bivalvia</taxon>
        <taxon>Autobranchia</taxon>
        <taxon>Heteroconchia</taxon>
        <taxon>Euheterodonta</taxon>
        <taxon>Imparidentia</taxon>
        <taxon>Neoheterodontei</taxon>
        <taxon>Myida</taxon>
        <taxon>Dreissenoidea</taxon>
        <taxon>Dreissenidae</taxon>
        <taxon>Dreissena</taxon>
    </lineage>
</organism>
<accession>A0A9D4S5G6</accession>
<comment type="caution">
    <text evidence="1">The sequence shown here is derived from an EMBL/GenBank/DDBJ whole genome shotgun (WGS) entry which is preliminary data.</text>
</comment>